<accession>A0AAV6XKB6</accession>
<comment type="caution">
    <text evidence="2">The sequence shown here is derived from an EMBL/GenBank/DDBJ whole genome shotgun (WGS) entry which is preliminary data.</text>
</comment>
<sequence>MMVCIDCERRGIRRRKKNIAVIILSLGFILIFSEICSLSSAENITGGGGARRSPARKARFVINQTRNHARASSSPSKLVSYFEKSLAGVCENVGVPDVDAKLSMVHEQHETQMVVEKESKVLHCQPVEWKLEVSRDTWTRWVMVIRRIRGLEIRSTRLVVVVPASSAATIGSSSPTIVVIVPTRIEGLPALRKFGEAKARTKGKPYLVRRRGSNNETNDLSRKGVDESTHQ</sequence>
<dbReference type="Proteomes" id="UP000826271">
    <property type="component" value="Unassembled WGS sequence"/>
</dbReference>
<evidence type="ECO:0000313" key="2">
    <source>
        <dbReference type="EMBL" id="KAG8382768.1"/>
    </source>
</evidence>
<evidence type="ECO:0000313" key="3">
    <source>
        <dbReference type="Proteomes" id="UP000826271"/>
    </source>
</evidence>
<gene>
    <name evidence="2" type="ORF">BUALT_Bualt05G0111600</name>
</gene>
<name>A0AAV6XKB6_9LAMI</name>
<protein>
    <submittedName>
        <fullName evidence="2">Uncharacterized protein</fullName>
    </submittedName>
</protein>
<proteinExistence type="predicted"/>
<evidence type="ECO:0000256" key="1">
    <source>
        <dbReference type="SAM" id="MobiDB-lite"/>
    </source>
</evidence>
<keyword evidence="3" id="KW-1185">Reference proteome</keyword>
<organism evidence="2 3">
    <name type="scientific">Buddleja alternifolia</name>
    <dbReference type="NCBI Taxonomy" id="168488"/>
    <lineage>
        <taxon>Eukaryota</taxon>
        <taxon>Viridiplantae</taxon>
        <taxon>Streptophyta</taxon>
        <taxon>Embryophyta</taxon>
        <taxon>Tracheophyta</taxon>
        <taxon>Spermatophyta</taxon>
        <taxon>Magnoliopsida</taxon>
        <taxon>eudicotyledons</taxon>
        <taxon>Gunneridae</taxon>
        <taxon>Pentapetalae</taxon>
        <taxon>asterids</taxon>
        <taxon>lamiids</taxon>
        <taxon>Lamiales</taxon>
        <taxon>Scrophulariaceae</taxon>
        <taxon>Buddlejeae</taxon>
        <taxon>Buddleja</taxon>
    </lineage>
</organism>
<feature type="compositionally biased region" description="Basic residues" evidence="1">
    <location>
        <begin position="203"/>
        <end position="212"/>
    </location>
</feature>
<reference evidence="2" key="1">
    <citation type="submission" date="2019-10" db="EMBL/GenBank/DDBJ databases">
        <authorList>
            <person name="Zhang R."/>
            <person name="Pan Y."/>
            <person name="Wang J."/>
            <person name="Ma R."/>
            <person name="Yu S."/>
        </authorList>
    </citation>
    <scope>NUCLEOTIDE SEQUENCE</scope>
    <source>
        <strain evidence="2">LA-IB0</strain>
        <tissue evidence="2">Leaf</tissue>
    </source>
</reference>
<dbReference type="AlphaFoldDB" id="A0AAV6XKB6"/>
<dbReference type="EMBL" id="WHWC01000005">
    <property type="protein sequence ID" value="KAG8382768.1"/>
    <property type="molecule type" value="Genomic_DNA"/>
</dbReference>
<feature type="compositionally biased region" description="Basic and acidic residues" evidence="1">
    <location>
        <begin position="219"/>
        <end position="231"/>
    </location>
</feature>
<feature type="region of interest" description="Disordered" evidence="1">
    <location>
        <begin position="203"/>
        <end position="231"/>
    </location>
</feature>